<dbReference type="Proteomes" id="UP001153365">
    <property type="component" value="Unassembled WGS sequence"/>
</dbReference>
<evidence type="ECO:0000313" key="1">
    <source>
        <dbReference type="EMBL" id="CAH7677063.1"/>
    </source>
</evidence>
<gene>
    <name evidence="1" type="ORF">PPACK8108_LOCUS12188</name>
</gene>
<comment type="caution">
    <text evidence="1">The sequence shown here is derived from an EMBL/GenBank/DDBJ whole genome shotgun (WGS) entry which is preliminary data.</text>
</comment>
<keyword evidence="2" id="KW-1185">Reference proteome</keyword>
<sequence>MSASGYDRTGWRTIEDTSGVICVDGLVVSQEARTDRLDYDLSRWEPEEYEYLKTKTNQATAHNSSGHLPNDDYAIICTCLSKHSNYSSCFSKPGSTTIGQPSASKENRFNLMVNELNKKTKLGLHLTSKQMKDSLKAYRSRYGKAKKEISSTGFGLTEEDHNQGDPEQNTYALPQTTNMLPNLVEVDPSPVIHEQLFRFLEEDEEIREREDINPITNLDIITNDVSLAMKL</sequence>
<evidence type="ECO:0000313" key="2">
    <source>
        <dbReference type="Proteomes" id="UP001153365"/>
    </source>
</evidence>
<protein>
    <submittedName>
        <fullName evidence="1">Uncharacterized protein</fullName>
    </submittedName>
</protein>
<dbReference type="AlphaFoldDB" id="A0AAV0B3Q5"/>
<reference evidence="1" key="1">
    <citation type="submission" date="2022-06" db="EMBL/GenBank/DDBJ databases">
        <authorList>
            <consortium name="SYNGENTA / RWTH Aachen University"/>
        </authorList>
    </citation>
    <scope>NUCLEOTIDE SEQUENCE</scope>
</reference>
<name>A0AAV0B3Q5_PHAPC</name>
<organism evidence="1 2">
    <name type="scientific">Phakopsora pachyrhizi</name>
    <name type="common">Asian soybean rust disease fungus</name>
    <dbReference type="NCBI Taxonomy" id="170000"/>
    <lineage>
        <taxon>Eukaryota</taxon>
        <taxon>Fungi</taxon>
        <taxon>Dikarya</taxon>
        <taxon>Basidiomycota</taxon>
        <taxon>Pucciniomycotina</taxon>
        <taxon>Pucciniomycetes</taxon>
        <taxon>Pucciniales</taxon>
        <taxon>Phakopsoraceae</taxon>
        <taxon>Phakopsora</taxon>
    </lineage>
</organism>
<accession>A0AAV0B3Q5</accession>
<proteinExistence type="predicted"/>
<dbReference type="EMBL" id="CALTRL010002893">
    <property type="protein sequence ID" value="CAH7677063.1"/>
    <property type="molecule type" value="Genomic_DNA"/>
</dbReference>